<dbReference type="KEGG" id="kuy:FY550_16030"/>
<accession>A0A1S1NWX7</accession>
<dbReference type="OrthoDB" id="9769590at2"/>
<dbReference type="AlphaFoldDB" id="A0A1S1NWX7"/>
<dbReference type="EMBL" id="CP043420">
    <property type="protein sequence ID" value="QEL12498.1"/>
    <property type="molecule type" value="Genomic_DNA"/>
</dbReference>
<protein>
    <submittedName>
        <fullName evidence="1">DUF445 domain-containing protein</fullName>
    </submittedName>
</protein>
<keyword evidence="2" id="KW-1185">Reference proteome</keyword>
<dbReference type="RefSeq" id="WP_070979953.1">
    <property type="nucleotide sequence ID" value="NZ_CP043420.1"/>
</dbReference>
<sequence length="428" mass="49004">MTDEIALQNAIPNRRRIATLSLLAALILYITSLWLEARWPAMSYLAAFAEAAMIGGIADWFAVTALFRHPLGLKIPHTAIIPRNRQRIGRSLSGFIRENFLSERYVRDSVRRFDLAGALVDWLDRPDRRALVSANVARFAVASLSALRQEAARDFLTQTLRYHLGRLDTARMLGAGLSVLASEGRHQALLDDSLAKLSRWLEDEDHQEQVKTFITDTVFKLFNPRILGREVSFHRLAGWVVNERIVEQSARLISEVSADPEHPLRRHLDEQFQALIERTRNDQRLARKLDGLRDELLDNERLTRYLGAVWEDVVTWLERDLARDDSEIRAHFENFLAHYTRSLRQDDAARHWLNEQAETLLPALVERNGPRIDAYIQRYLDSLDTGEIVEQIEKNVGNDLQYIRINGTLVGGLIGLGIHVLTQLLPFS</sequence>
<evidence type="ECO:0000313" key="1">
    <source>
        <dbReference type="EMBL" id="QEL12498.1"/>
    </source>
</evidence>
<evidence type="ECO:0000313" key="2">
    <source>
        <dbReference type="Proteomes" id="UP000322553"/>
    </source>
</evidence>
<dbReference type="Pfam" id="PF04286">
    <property type="entry name" value="DUF445"/>
    <property type="match status" value="1"/>
</dbReference>
<dbReference type="PANTHER" id="PTHR38442">
    <property type="entry name" value="INNER MEMBRANE PROTEIN-RELATED"/>
    <property type="match status" value="1"/>
</dbReference>
<dbReference type="InterPro" id="IPR007383">
    <property type="entry name" value="DUF445"/>
</dbReference>
<dbReference type="Proteomes" id="UP000322553">
    <property type="component" value="Chromosome"/>
</dbReference>
<dbReference type="PANTHER" id="PTHR38442:SF1">
    <property type="entry name" value="INNER MEMBRANE PROTEIN"/>
    <property type="match status" value="1"/>
</dbReference>
<dbReference type="GO" id="GO:0005886">
    <property type="term" value="C:plasma membrane"/>
    <property type="evidence" value="ECO:0007669"/>
    <property type="project" value="TreeGrafter"/>
</dbReference>
<name>A0A1S1NWX7_9GAMM</name>
<proteinExistence type="predicted"/>
<organism evidence="1 2">
    <name type="scientific">Kushneria phosphatilytica</name>
    <dbReference type="NCBI Taxonomy" id="657387"/>
    <lineage>
        <taxon>Bacteria</taxon>
        <taxon>Pseudomonadati</taxon>
        <taxon>Pseudomonadota</taxon>
        <taxon>Gammaproteobacteria</taxon>
        <taxon>Oceanospirillales</taxon>
        <taxon>Halomonadaceae</taxon>
        <taxon>Kushneria</taxon>
    </lineage>
</organism>
<reference evidence="1 2" key="1">
    <citation type="submission" date="2019-08" db="EMBL/GenBank/DDBJ databases">
        <title>Complete genome sequence of Kushneria sp. YCWA18, a halophilic phosphate-solubilizing bacterium isolated from Daqiao saltern in China.</title>
        <authorList>
            <person name="Du G.-X."/>
            <person name="Qu L.-Y."/>
        </authorList>
    </citation>
    <scope>NUCLEOTIDE SEQUENCE [LARGE SCALE GENOMIC DNA]</scope>
    <source>
        <strain evidence="1 2">YCWA18</strain>
    </source>
</reference>
<gene>
    <name evidence="1" type="ORF">FY550_16030</name>
</gene>